<keyword evidence="2" id="KW-1185">Reference proteome</keyword>
<evidence type="ECO:0000313" key="2">
    <source>
        <dbReference type="Proteomes" id="UP001497680"/>
    </source>
</evidence>
<comment type="caution">
    <text evidence="1">The sequence shown here is derived from an EMBL/GenBank/DDBJ whole genome shotgun (WGS) entry which is preliminary data.</text>
</comment>
<proteinExistence type="predicted"/>
<reference evidence="1 2" key="1">
    <citation type="journal article" date="2022" name="New Phytol.">
        <title>Ecological generalism drives hyperdiversity of secondary metabolite gene clusters in xylarialean endophytes.</title>
        <authorList>
            <person name="Franco M.E.E."/>
            <person name="Wisecaver J.H."/>
            <person name="Arnold A.E."/>
            <person name="Ju Y.M."/>
            <person name="Slot J.C."/>
            <person name="Ahrendt S."/>
            <person name="Moore L.P."/>
            <person name="Eastman K.E."/>
            <person name="Scott K."/>
            <person name="Konkel Z."/>
            <person name="Mondo S.J."/>
            <person name="Kuo A."/>
            <person name="Hayes R.D."/>
            <person name="Haridas S."/>
            <person name="Andreopoulos B."/>
            <person name="Riley R."/>
            <person name="LaButti K."/>
            <person name="Pangilinan J."/>
            <person name="Lipzen A."/>
            <person name="Amirebrahimi M."/>
            <person name="Yan J."/>
            <person name="Adam C."/>
            <person name="Keymanesh K."/>
            <person name="Ng V."/>
            <person name="Louie K."/>
            <person name="Northen T."/>
            <person name="Drula E."/>
            <person name="Henrissat B."/>
            <person name="Hsieh H.M."/>
            <person name="Youens-Clark K."/>
            <person name="Lutzoni F."/>
            <person name="Miadlikowska J."/>
            <person name="Eastwood D.C."/>
            <person name="Hamelin R.C."/>
            <person name="Grigoriev I.V."/>
            <person name="U'Ren J.M."/>
        </authorList>
    </citation>
    <scope>NUCLEOTIDE SEQUENCE [LARGE SCALE GENOMIC DNA]</scope>
    <source>
        <strain evidence="1 2">ER1909</strain>
    </source>
</reference>
<name>A0ACC0CW09_9PEZI</name>
<dbReference type="Proteomes" id="UP001497680">
    <property type="component" value="Unassembled WGS sequence"/>
</dbReference>
<protein>
    <submittedName>
        <fullName evidence="1">Pyridoxal phosphate-dependent transferase</fullName>
    </submittedName>
</protein>
<gene>
    <name evidence="1" type="ORF">F4821DRAFT_261721</name>
</gene>
<sequence>MATQSPPKLINLVRGWPAPSLLASELLSSAAQQVLSDPAVFVPALQYGPDPGYQPLREALADWLGRHYNVKPDPERICISGGASQNLACILQSFTDPAYTRAIWMVAPCYHLACDIFKDSGFEGRLRAFPEDEEGVDLEVLEESIRKLEEEQGKPQNKTYKDAGKYRKHYRHVIYVVPTCANPSGKTMSLSRRTGLVKLARKYDALVVCDDVYDCLQWPVGGELKPPSQWPPEMKLPRLCDIDLAMGAAENDPRGFGHAVSNGSFSKMVGPGIRTGWVEGSPAFAYGVAQTGSTKSGGSPSQFCAAMMARLISSGELEDYLEKTVRPALQRRHALMMDAIHRYLTPLGDVKVRESGLLGARTYGGYFVWLTLAGGVSARVVADKALRDANVIVGSGDMFQVHGDEERLSFDGAIRLTFSWESEEDIVEGVRRLGDVIRKVKEDPAQWQQEQLARGERDDGLMNFK</sequence>
<evidence type="ECO:0000313" key="1">
    <source>
        <dbReference type="EMBL" id="KAI6084645.1"/>
    </source>
</evidence>
<keyword evidence="1" id="KW-0808">Transferase</keyword>
<accession>A0ACC0CW09</accession>
<organism evidence="1 2">
    <name type="scientific">Hypoxylon rubiginosum</name>
    <dbReference type="NCBI Taxonomy" id="110542"/>
    <lineage>
        <taxon>Eukaryota</taxon>
        <taxon>Fungi</taxon>
        <taxon>Dikarya</taxon>
        <taxon>Ascomycota</taxon>
        <taxon>Pezizomycotina</taxon>
        <taxon>Sordariomycetes</taxon>
        <taxon>Xylariomycetidae</taxon>
        <taxon>Xylariales</taxon>
        <taxon>Hypoxylaceae</taxon>
        <taxon>Hypoxylon</taxon>
    </lineage>
</organism>
<dbReference type="EMBL" id="MU394334">
    <property type="protein sequence ID" value="KAI6084645.1"/>
    <property type="molecule type" value="Genomic_DNA"/>
</dbReference>